<comment type="caution">
    <text evidence="2">The sequence shown here is derived from an EMBL/GenBank/DDBJ whole genome shotgun (WGS) entry which is preliminary data.</text>
</comment>
<evidence type="ECO:0000259" key="1">
    <source>
        <dbReference type="Pfam" id="PF12728"/>
    </source>
</evidence>
<proteinExistence type="predicted"/>
<protein>
    <submittedName>
        <fullName evidence="2 3">Excisionase</fullName>
    </submittedName>
</protein>
<dbReference type="PATRIC" id="fig|69279.3.peg.2660"/>
<dbReference type="RefSeq" id="WP_051520597.1">
    <property type="nucleotide sequence ID" value="NZ_KK073889.1"/>
</dbReference>
<reference evidence="2 4" key="1">
    <citation type="submission" date="2014-02" db="EMBL/GenBank/DDBJ databases">
        <title>Aquamicrobium defluvii Genome sequencing.</title>
        <authorList>
            <person name="Wang X."/>
        </authorList>
    </citation>
    <scope>NUCLEOTIDE SEQUENCE [LARGE SCALE GENOMIC DNA]</scope>
    <source>
        <strain evidence="2 4">W13Z1</strain>
    </source>
</reference>
<organism evidence="2 4">
    <name type="scientific">Aquamicrobium defluvii</name>
    <dbReference type="NCBI Taxonomy" id="69279"/>
    <lineage>
        <taxon>Bacteria</taxon>
        <taxon>Pseudomonadati</taxon>
        <taxon>Pseudomonadota</taxon>
        <taxon>Alphaproteobacteria</taxon>
        <taxon>Hyphomicrobiales</taxon>
        <taxon>Phyllobacteriaceae</taxon>
        <taxon>Aquamicrobium</taxon>
    </lineage>
</organism>
<dbReference type="InterPro" id="IPR041657">
    <property type="entry name" value="HTH_17"/>
</dbReference>
<feature type="domain" description="Helix-turn-helix" evidence="1">
    <location>
        <begin position="11"/>
        <end position="58"/>
    </location>
</feature>
<dbReference type="NCBIfam" id="TIGR01764">
    <property type="entry name" value="excise"/>
    <property type="match status" value="1"/>
</dbReference>
<dbReference type="OrthoDB" id="8455293at2"/>
<dbReference type="InterPro" id="IPR010093">
    <property type="entry name" value="SinI_DNA-bd"/>
</dbReference>
<evidence type="ECO:0000313" key="4">
    <source>
        <dbReference type="Proteomes" id="UP000019849"/>
    </source>
</evidence>
<dbReference type="Proteomes" id="UP000019849">
    <property type="component" value="Unassembled WGS sequence"/>
</dbReference>
<gene>
    <name evidence="2" type="ORF">BG36_06370</name>
    <name evidence="3" type="ORF">DES43_1041</name>
</gene>
<dbReference type="AlphaFoldDB" id="A0A011VDY7"/>
<dbReference type="HOGENOM" id="CLU_2646613_0_0_5"/>
<evidence type="ECO:0000313" key="5">
    <source>
        <dbReference type="Proteomes" id="UP000294958"/>
    </source>
</evidence>
<sequence length="76" mass="8043">MNTVQNDAVAYSVADAARVSGMGRSTVYNAISAGELKARKLGKRTVVLRTDLEEWLAGAPIYSAETKADCPANRAA</sequence>
<dbReference type="EMBL" id="JENY01000016">
    <property type="protein sequence ID" value="EXL06670.1"/>
    <property type="molecule type" value="Genomic_DNA"/>
</dbReference>
<dbReference type="GO" id="GO:0003677">
    <property type="term" value="F:DNA binding"/>
    <property type="evidence" value="ECO:0007669"/>
    <property type="project" value="InterPro"/>
</dbReference>
<evidence type="ECO:0000313" key="2">
    <source>
        <dbReference type="EMBL" id="EXL06670.1"/>
    </source>
</evidence>
<dbReference type="Pfam" id="PF12728">
    <property type="entry name" value="HTH_17"/>
    <property type="match status" value="1"/>
</dbReference>
<dbReference type="EMBL" id="SNZF01000004">
    <property type="protein sequence ID" value="TDR36691.1"/>
    <property type="molecule type" value="Genomic_DNA"/>
</dbReference>
<accession>A0A011VDY7</accession>
<dbReference type="Proteomes" id="UP000294958">
    <property type="component" value="Unassembled WGS sequence"/>
</dbReference>
<name>A0A011VDY7_9HYPH</name>
<evidence type="ECO:0000313" key="3">
    <source>
        <dbReference type="EMBL" id="TDR36691.1"/>
    </source>
</evidence>
<keyword evidence="5" id="KW-1185">Reference proteome</keyword>
<reference evidence="3 5" key="2">
    <citation type="submission" date="2019-03" db="EMBL/GenBank/DDBJ databases">
        <title>Genomic Encyclopedia of Type Strains, Phase IV (KMG-IV): sequencing the most valuable type-strain genomes for metagenomic binning, comparative biology and taxonomic classification.</title>
        <authorList>
            <person name="Goeker M."/>
        </authorList>
    </citation>
    <scope>NUCLEOTIDE SEQUENCE [LARGE SCALE GENOMIC DNA]</scope>
    <source>
        <strain evidence="3 5">DSM 11603</strain>
    </source>
</reference>